<dbReference type="PANTHER" id="PTHR24276:SF91">
    <property type="entry name" value="AT26814P-RELATED"/>
    <property type="match status" value="1"/>
</dbReference>
<comment type="subcellular location">
    <subcellularLocation>
        <location evidence="1">Secreted</location>
        <location evidence="1">Extracellular space</location>
    </subcellularLocation>
</comment>
<dbReference type="EC" id="3.4.21.4" evidence="11"/>
<dbReference type="FunFam" id="2.40.10.10:FF:000073">
    <property type="entry name" value="Trypsin alpha"/>
    <property type="match status" value="1"/>
</dbReference>
<dbReference type="InterPro" id="IPR009003">
    <property type="entry name" value="Peptidase_S1_PA"/>
</dbReference>
<dbReference type="Pfam" id="PF00089">
    <property type="entry name" value="Trypsin"/>
    <property type="match status" value="1"/>
</dbReference>
<feature type="signal peptide" evidence="13">
    <location>
        <begin position="1"/>
        <end position="17"/>
    </location>
</feature>
<evidence type="ECO:0000256" key="4">
    <source>
        <dbReference type="ARBA" id="ARBA00022670"/>
    </source>
</evidence>
<dbReference type="OrthoDB" id="7855698at2759"/>
<evidence type="ECO:0000256" key="2">
    <source>
        <dbReference type="ARBA" id="ARBA00007664"/>
    </source>
</evidence>
<keyword evidence="5 13" id="KW-0732">Signal</keyword>
<dbReference type="AlphaFoldDB" id="B3MJ96"/>
<dbReference type="SMR" id="B3MJ96"/>
<evidence type="ECO:0000256" key="3">
    <source>
        <dbReference type="ARBA" id="ARBA00022525"/>
    </source>
</evidence>
<keyword evidence="4 12" id="KW-0645">Protease</keyword>
<dbReference type="PhylomeDB" id="B3MJ96"/>
<dbReference type="InterPro" id="IPR001254">
    <property type="entry name" value="Trypsin_dom"/>
</dbReference>
<dbReference type="InterPro" id="IPR001314">
    <property type="entry name" value="Peptidase_S1A"/>
</dbReference>
<dbReference type="CDD" id="cd00190">
    <property type="entry name" value="Tryp_SPc"/>
    <property type="match status" value="1"/>
</dbReference>
<evidence type="ECO:0000256" key="10">
    <source>
        <dbReference type="ARBA" id="ARBA00036320"/>
    </source>
</evidence>
<dbReference type="HOGENOM" id="CLU_006842_7_1_1"/>
<keyword evidence="6 12" id="KW-0378">Hydrolase</keyword>
<dbReference type="OMA" id="FSKCFHL"/>
<evidence type="ECO:0000256" key="11">
    <source>
        <dbReference type="ARBA" id="ARBA00038868"/>
    </source>
</evidence>
<dbReference type="PROSITE" id="PS00134">
    <property type="entry name" value="TRYPSIN_HIS"/>
    <property type="match status" value="1"/>
</dbReference>
<reference evidence="15 16" key="1">
    <citation type="journal article" date="2007" name="Nature">
        <title>Evolution of genes and genomes on the Drosophila phylogeny.</title>
        <authorList>
            <consortium name="Drosophila 12 Genomes Consortium"/>
            <person name="Clark A.G."/>
            <person name="Eisen M.B."/>
            <person name="Smith D.R."/>
            <person name="Bergman C.M."/>
            <person name="Oliver B."/>
            <person name="Markow T.A."/>
            <person name="Kaufman T.C."/>
            <person name="Kellis M."/>
            <person name="Gelbart W."/>
            <person name="Iyer V.N."/>
            <person name="Pollard D.A."/>
            <person name="Sackton T.B."/>
            <person name="Larracuente A.M."/>
            <person name="Singh N.D."/>
            <person name="Abad J.P."/>
            <person name="Abt D.N."/>
            <person name="Adryan B."/>
            <person name="Aguade M."/>
            <person name="Akashi H."/>
            <person name="Anderson W.W."/>
            <person name="Aquadro C.F."/>
            <person name="Ardell D.H."/>
            <person name="Arguello R."/>
            <person name="Artieri C.G."/>
            <person name="Barbash D.A."/>
            <person name="Barker D."/>
            <person name="Barsanti P."/>
            <person name="Batterham P."/>
            <person name="Batzoglou S."/>
            <person name="Begun D."/>
            <person name="Bhutkar A."/>
            <person name="Blanco E."/>
            <person name="Bosak S.A."/>
            <person name="Bradley R.K."/>
            <person name="Brand A.D."/>
            <person name="Brent M.R."/>
            <person name="Brooks A.N."/>
            <person name="Brown R.H."/>
            <person name="Butlin R.K."/>
            <person name="Caggese C."/>
            <person name="Calvi B.R."/>
            <person name="Bernardo de Carvalho A."/>
            <person name="Caspi A."/>
            <person name="Castrezana S."/>
            <person name="Celniker S.E."/>
            <person name="Chang J.L."/>
            <person name="Chapple C."/>
            <person name="Chatterji S."/>
            <person name="Chinwalla A."/>
            <person name="Civetta A."/>
            <person name="Clifton S.W."/>
            <person name="Comeron J.M."/>
            <person name="Costello J.C."/>
            <person name="Coyne J.A."/>
            <person name="Daub J."/>
            <person name="David R.G."/>
            <person name="Delcher A.L."/>
            <person name="Delehaunty K."/>
            <person name="Do C.B."/>
            <person name="Ebling H."/>
            <person name="Edwards K."/>
            <person name="Eickbush T."/>
            <person name="Evans J.D."/>
            <person name="Filipski A."/>
            <person name="Findeiss S."/>
            <person name="Freyhult E."/>
            <person name="Fulton L."/>
            <person name="Fulton R."/>
            <person name="Garcia A.C."/>
            <person name="Gardiner A."/>
            <person name="Garfield D.A."/>
            <person name="Garvin B.E."/>
            <person name="Gibson G."/>
            <person name="Gilbert D."/>
            <person name="Gnerre S."/>
            <person name="Godfrey J."/>
            <person name="Good R."/>
            <person name="Gotea V."/>
            <person name="Gravely B."/>
            <person name="Greenberg A.J."/>
            <person name="Griffiths-Jones S."/>
            <person name="Gross S."/>
            <person name="Guigo R."/>
            <person name="Gustafson E.A."/>
            <person name="Haerty W."/>
            <person name="Hahn M.W."/>
            <person name="Halligan D.L."/>
            <person name="Halpern A.L."/>
            <person name="Halter G.M."/>
            <person name="Han M.V."/>
            <person name="Heger A."/>
            <person name="Hillier L."/>
            <person name="Hinrichs A.S."/>
            <person name="Holmes I."/>
            <person name="Hoskins R.A."/>
            <person name="Hubisz M.J."/>
            <person name="Hultmark D."/>
            <person name="Huntley M.A."/>
            <person name="Jaffe D.B."/>
            <person name="Jagadeeshan S."/>
            <person name="Jeck W.R."/>
            <person name="Johnson J."/>
            <person name="Jones C.D."/>
            <person name="Jordan W.C."/>
            <person name="Karpen G.H."/>
            <person name="Kataoka E."/>
            <person name="Keightley P.D."/>
            <person name="Kheradpour P."/>
            <person name="Kirkness E.F."/>
            <person name="Koerich L.B."/>
            <person name="Kristiansen K."/>
            <person name="Kudrna D."/>
            <person name="Kulathinal R.J."/>
            <person name="Kumar S."/>
            <person name="Kwok R."/>
            <person name="Lander E."/>
            <person name="Langley C.H."/>
            <person name="Lapoint R."/>
            <person name="Lazzaro B.P."/>
            <person name="Lee S.J."/>
            <person name="Levesque L."/>
            <person name="Li R."/>
            <person name="Lin C.F."/>
            <person name="Lin M.F."/>
            <person name="Lindblad-Toh K."/>
            <person name="Llopart A."/>
            <person name="Long M."/>
            <person name="Low L."/>
            <person name="Lozovsky E."/>
            <person name="Lu J."/>
            <person name="Luo M."/>
            <person name="Machado C.A."/>
            <person name="Makalowski W."/>
            <person name="Marzo M."/>
            <person name="Matsuda M."/>
            <person name="Matzkin L."/>
            <person name="McAllister B."/>
            <person name="McBride C.S."/>
            <person name="McKernan B."/>
            <person name="McKernan K."/>
            <person name="Mendez-Lago M."/>
            <person name="Minx P."/>
            <person name="Mollenhauer M.U."/>
            <person name="Montooth K."/>
            <person name="Mount S.M."/>
            <person name="Mu X."/>
            <person name="Myers E."/>
            <person name="Negre B."/>
            <person name="Newfeld S."/>
            <person name="Nielsen R."/>
            <person name="Noor M.A."/>
            <person name="O'Grady P."/>
            <person name="Pachter L."/>
            <person name="Papaceit M."/>
            <person name="Parisi M.J."/>
            <person name="Parisi M."/>
            <person name="Parts L."/>
            <person name="Pedersen J.S."/>
            <person name="Pesole G."/>
            <person name="Phillippy A.M."/>
            <person name="Ponting C.P."/>
            <person name="Pop M."/>
            <person name="Porcelli D."/>
            <person name="Powell J.R."/>
            <person name="Prohaska S."/>
            <person name="Pruitt K."/>
            <person name="Puig M."/>
            <person name="Quesneville H."/>
            <person name="Ram K.R."/>
            <person name="Rand D."/>
            <person name="Rasmussen M.D."/>
            <person name="Reed L.K."/>
            <person name="Reenan R."/>
            <person name="Reily A."/>
            <person name="Remington K.A."/>
            <person name="Rieger T.T."/>
            <person name="Ritchie M.G."/>
            <person name="Robin C."/>
            <person name="Rogers Y.H."/>
            <person name="Rohde C."/>
            <person name="Rozas J."/>
            <person name="Rubenfield M.J."/>
            <person name="Ruiz A."/>
            <person name="Russo S."/>
            <person name="Salzberg S.L."/>
            <person name="Sanchez-Gracia A."/>
            <person name="Saranga D.J."/>
            <person name="Sato H."/>
            <person name="Schaeffer S.W."/>
            <person name="Schatz M.C."/>
            <person name="Schlenke T."/>
            <person name="Schwartz R."/>
            <person name="Segarra C."/>
            <person name="Singh R.S."/>
            <person name="Sirot L."/>
            <person name="Sirota M."/>
            <person name="Sisneros N.B."/>
            <person name="Smith C.D."/>
            <person name="Smith T.F."/>
            <person name="Spieth J."/>
            <person name="Stage D.E."/>
            <person name="Stark A."/>
            <person name="Stephan W."/>
            <person name="Strausberg R.L."/>
            <person name="Strempel S."/>
            <person name="Sturgill D."/>
            <person name="Sutton G."/>
            <person name="Sutton G.G."/>
            <person name="Tao W."/>
            <person name="Teichmann S."/>
            <person name="Tobari Y.N."/>
            <person name="Tomimura Y."/>
            <person name="Tsolas J.M."/>
            <person name="Valente V.L."/>
            <person name="Venter E."/>
            <person name="Venter J.C."/>
            <person name="Vicario S."/>
            <person name="Vieira F.G."/>
            <person name="Vilella A.J."/>
            <person name="Villasante A."/>
            <person name="Walenz B."/>
            <person name="Wang J."/>
            <person name="Wasserman M."/>
            <person name="Watts T."/>
            <person name="Wilson D."/>
            <person name="Wilson R.K."/>
            <person name="Wing R.A."/>
            <person name="Wolfner M.F."/>
            <person name="Wong A."/>
            <person name="Wong G.K."/>
            <person name="Wu C.I."/>
            <person name="Wu G."/>
            <person name="Yamamoto D."/>
            <person name="Yang H.P."/>
            <person name="Yang S.P."/>
            <person name="Yorke J.A."/>
            <person name="Yoshida K."/>
            <person name="Zdobnov E."/>
            <person name="Zhang P."/>
            <person name="Zhang Y."/>
            <person name="Zimin A.V."/>
            <person name="Baldwin J."/>
            <person name="Abdouelleil A."/>
            <person name="Abdulkadir J."/>
            <person name="Abebe A."/>
            <person name="Abera B."/>
            <person name="Abreu J."/>
            <person name="Acer S.C."/>
            <person name="Aftuck L."/>
            <person name="Alexander A."/>
            <person name="An P."/>
            <person name="Anderson E."/>
            <person name="Anderson S."/>
            <person name="Arachi H."/>
            <person name="Azer M."/>
            <person name="Bachantsang P."/>
            <person name="Barry A."/>
            <person name="Bayul T."/>
            <person name="Berlin A."/>
            <person name="Bessette D."/>
            <person name="Bloom T."/>
            <person name="Blye J."/>
            <person name="Boguslavskiy L."/>
            <person name="Bonnet C."/>
            <person name="Boukhgalter B."/>
            <person name="Bourzgui I."/>
            <person name="Brown A."/>
            <person name="Cahill P."/>
            <person name="Channer S."/>
            <person name="Cheshatsang Y."/>
            <person name="Chuda L."/>
            <person name="Citroen M."/>
            <person name="Collymore A."/>
            <person name="Cooke P."/>
            <person name="Costello M."/>
            <person name="D'Aco K."/>
            <person name="Daza R."/>
            <person name="De Haan G."/>
            <person name="DeGray S."/>
            <person name="DeMaso C."/>
            <person name="Dhargay N."/>
            <person name="Dooley K."/>
            <person name="Dooley E."/>
            <person name="Doricent M."/>
            <person name="Dorje P."/>
            <person name="Dorjee K."/>
            <person name="Dupes A."/>
            <person name="Elong R."/>
            <person name="Falk J."/>
            <person name="Farina A."/>
            <person name="Faro S."/>
            <person name="Ferguson D."/>
            <person name="Fisher S."/>
            <person name="Foley C.D."/>
            <person name="Franke A."/>
            <person name="Friedrich D."/>
            <person name="Gadbois L."/>
            <person name="Gearin G."/>
            <person name="Gearin C.R."/>
            <person name="Giannoukos G."/>
            <person name="Goode T."/>
            <person name="Graham J."/>
            <person name="Grandbois E."/>
            <person name="Grewal S."/>
            <person name="Gyaltsen K."/>
            <person name="Hafez N."/>
            <person name="Hagos B."/>
            <person name="Hall J."/>
            <person name="Henson C."/>
            <person name="Hollinger A."/>
            <person name="Honan T."/>
            <person name="Huard M.D."/>
            <person name="Hughes L."/>
            <person name="Hurhula B."/>
            <person name="Husby M.E."/>
            <person name="Kamat A."/>
            <person name="Kanga B."/>
            <person name="Kashin S."/>
            <person name="Khazanovich D."/>
            <person name="Kisner P."/>
            <person name="Lance K."/>
            <person name="Lara M."/>
            <person name="Lee W."/>
            <person name="Lennon N."/>
            <person name="Letendre F."/>
            <person name="LeVine R."/>
            <person name="Lipovsky A."/>
            <person name="Liu X."/>
            <person name="Liu J."/>
            <person name="Liu S."/>
            <person name="Lokyitsang T."/>
            <person name="Lokyitsang Y."/>
            <person name="Lubonja R."/>
            <person name="Lui A."/>
            <person name="MacDonald P."/>
            <person name="Magnisalis V."/>
            <person name="Maru K."/>
            <person name="Matthews C."/>
            <person name="McCusker W."/>
            <person name="McDonough S."/>
            <person name="Mehta T."/>
            <person name="Meldrim J."/>
            <person name="Meneus L."/>
            <person name="Mihai O."/>
            <person name="Mihalev A."/>
            <person name="Mihova T."/>
            <person name="Mittelman R."/>
            <person name="Mlenga V."/>
            <person name="Montmayeur A."/>
            <person name="Mulrain L."/>
            <person name="Navidi A."/>
            <person name="Naylor J."/>
            <person name="Negash T."/>
            <person name="Nguyen T."/>
            <person name="Nguyen N."/>
            <person name="Nicol R."/>
            <person name="Norbu C."/>
            <person name="Norbu N."/>
            <person name="Novod N."/>
            <person name="O'Neill B."/>
            <person name="Osman S."/>
            <person name="Markiewicz E."/>
            <person name="Oyono O.L."/>
            <person name="Patti C."/>
            <person name="Phunkhang P."/>
            <person name="Pierre F."/>
            <person name="Priest M."/>
            <person name="Raghuraman S."/>
            <person name="Rege F."/>
            <person name="Reyes R."/>
            <person name="Rise C."/>
            <person name="Rogov P."/>
            <person name="Ross K."/>
            <person name="Ryan E."/>
            <person name="Settipalli S."/>
            <person name="Shea T."/>
            <person name="Sherpa N."/>
            <person name="Shi L."/>
            <person name="Shih D."/>
            <person name="Sparrow T."/>
            <person name="Spaulding J."/>
            <person name="Stalker J."/>
            <person name="Stange-Thomann N."/>
            <person name="Stavropoulos S."/>
            <person name="Stone C."/>
            <person name="Strader C."/>
            <person name="Tesfaye S."/>
            <person name="Thomson T."/>
            <person name="Thoulutsang Y."/>
            <person name="Thoulutsang D."/>
            <person name="Topham K."/>
            <person name="Topping I."/>
            <person name="Tsamla T."/>
            <person name="Vassiliev H."/>
            <person name="Vo A."/>
            <person name="Wangchuk T."/>
            <person name="Wangdi T."/>
            <person name="Weiand M."/>
            <person name="Wilkinson J."/>
            <person name="Wilson A."/>
            <person name="Yadav S."/>
            <person name="Young G."/>
            <person name="Yu Q."/>
            <person name="Zembek L."/>
            <person name="Zhong D."/>
            <person name="Zimmer A."/>
            <person name="Zwirko Z."/>
            <person name="Jaffe D.B."/>
            <person name="Alvarez P."/>
            <person name="Brockman W."/>
            <person name="Butler J."/>
            <person name="Chin C."/>
            <person name="Gnerre S."/>
            <person name="Grabherr M."/>
            <person name="Kleber M."/>
            <person name="Mauceli E."/>
            <person name="MacCallum I."/>
        </authorList>
    </citation>
    <scope>NUCLEOTIDE SEQUENCE [LARGE SCALE GENOMIC DNA]</scope>
    <source>
        <strain evidence="16">Tucson 14024-0371.13</strain>
    </source>
</reference>
<proteinExistence type="inferred from homology"/>
<sequence>MYTLVLVLLSFTALLAASPGSQRIIGGQDVQIEKVPWQVSLQVDGQHFCGGSIYNESFIVTAAHCVDKYPAENLAIRAGSSYKNNGGVLVQVAATKFHEKYNKRRGENDVAVIRLANPLPIGDNIQPITLAEEEPAEGSPALSTGWGATRIGIFGGRYPDKLQGVNIKIENRQKCKWTSLWSMLDDDLCAGVVGHAHCFGDSGGPLVVEKTLVGISSRTGNAFCLSPGYYVSVAKFRPWILKAFIEV</sequence>
<dbReference type="GO" id="GO:0004252">
    <property type="term" value="F:serine-type endopeptidase activity"/>
    <property type="evidence" value="ECO:0007669"/>
    <property type="project" value="UniProtKB-EC"/>
</dbReference>
<dbReference type="GO" id="GO:0005576">
    <property type="term" value="C:extracellular region"/>
    <property type="evidence" value="ECO:0007669"/>
    <property type="project" value="UniProtKB-SubCell"/>
</dbReference>
<dbReference type="MEROPS" id="S01.457"/>
<evidence type="ECO:0000256" key="9">
    <source>
        <dbReference type="ARBA" id="ARBA00023157"/>
    </source>
</evidence>
<accession>B3MJ96</accession>
<dbReference type="PANTHER" id="PTHR24276">
    <property type="entry name" value="POLYSERASE-RELATED"/>
    <property type="match status" value="1"/>
</dbReference>
<evidence type="ECO:0000256" key="1">
    <source>
        <dbReference type="ARBA" id="ARBA00004239"/>
    </source>
</evidence>
<dbReference type="PRINTS" id="PR00722">
    <property type="entry name" value="CHYMOTRYPSIN"/>
</dbReference>
<dbReference type="InParanoid" id="B3MJ96"/>
<feature type="domain" description="Peptidase S1" evidence="14">
    <location>
        <begin position="24"/>
        <end position="245"/>
    </location>
</feature>
<comment type="similarity">
    <text evidence="2">Belongs to the peptidase S1 family.</text>
</comment>
<dbReference type="SMART" id="SM00020">
    <property type="entry name" value="Tryp_SPc"/>
    <property type="match status" value="1"/>
</dbReference>
<gene>
    <name evidence="15" type="primary">Dana\GF15290</name>
    <name evidence="15" type="synonym">dana_GLEANR_16056</name>
    <name evidence="15" type="ORF">GF15290</name>
</gene>
<evidence type="ECO:0000256" key="6">
    <source>
        <dbReference type="ARBA" id="ARBA00022801"/>
    </source>
</evidence>
<evidence type="ECO:0000256" key="7">
    <source>
        <dbReference type="ARBA" id="ARBA00022825"/>
    </source>
</evidence>
<comment type="catalytic activity">
    <reaction evidence="10">
        <text>Preferential cleavage: Arg-|-Xaa, Lys-|-Xaa.</text>
        <dbReference type="EC" id="3.4.21.4"/>
    </reaction>
</comment>
<dbReference type="STRING" id="7217.B3MJ96"/>
<keyword evidence="16" id="KW-1185">Reference proteome</keyword>
<dbReference type="InterPro" id="IPR043504">
    <property type="entry name" value="Peptidase_S1_PA_chymotrypsin"/>
</dbReference>
<feature type="chain" id="PRO_5002793063" description="trypsin" evidence="13">
    <location>
        <begin position="18"/>
        <end position="247"/>
    </location>
</feature>
<evidence type="ECO:0000256" key="5">
    <source>
        <dbReference type="ARBA" id="ARBA00022729"/>
    </source>
</evidence>
<dbReference type="PROSITE" id="PS00135">
    <property type="entry name" value="TRYPSIN_SER"/>
    <property type="match status" value="1"/>
</dbReference>
<evidence type="ECO:0000259" key="14">
    <source>
        <dbReference type="PROSITE" id="PS50240"/>
    </source>
</evidence>
<keyword evidence="3" id="KW-0964">Secreted</keyword>
<dbReference type="FunCoup" id="B3MJ96">
    <property type="interactions" value="1"/>
</dbReference>
<evidence type="ECO:0000313" key="15">
    <source>
        <dbReference type="EMBL" id="EDV31306.1"/>
    </source>
</evidence>
<dbReference type="InterPro" id="IPR050430">
    <property type="entry name" value="Peptidase_S1"/>
</dbReference>
<evidence type="ECO:0000256" key="12">
    <source>
        <dbReference type="RuleBase" id="RU363034"/>
    </source>
</evidence>
<dbReference type="PROSITE" id="PS50240">
    <property type="entry name" value="TRYPSIN_DOM"/>
    <property type="match status" value="1"/>
</dbReference>
<keyword evidence="7 12" id="KW-0720">Serine protease</keyword>
<evidence type="ECO:0000256" key="8">
    <source>
        <dbReference type="ARBA" id="ARBA00023145"/>
    </source>
</evidence>
<name>B3MJ96_DROAN</name>
<dbReference type="GO" id="GO:0006508">
    <property type="term" value="P:proteolysis"/>
    <property type="evidence" value="ECO:0007669"/>
    <property type="project" value="UniProtKB-KW"/>
</dbReference>
<dbReference type="Proteomes" id="UP000007801">
    <property type="component" value="Unassembled WGS sequence"/>
</dbReference>
<dbReference type="SUPFAM" id="SSF50494">
    <property type="entry name" value="Trypsin-like serine proteases"/>
    <property type="match status" value="1"/>
</dbReference>
<protein>
    <recommendedName>
        <fullName evidence="11">trypsin</fullName>
        <ecNumber evidence="11">3.4.21.4</ecNumber>
    </recommendedName>
</protein>
<evidence type="ECO:0000256" key="13">
    <source>
        <dbReference type="SAM" id="SignalP"/>
    </source>
</evidence>
<keyword evidence="8" id="KW-0865">Zymogen</keyword>
<dbReference type="Gene3D" id="2.40.10.10">
    <property type="entry name" value="Trypsin-like serine proteases"/>
    <property type="match status" value="2"/>
</dbReference>
<dbReference type="EMBL" id="CH902620">
    <property type="protein sequence ID" value="EDV31306.1"/>
    <property type="molecule type" value="Genomic_DNA"/>
</dbReference>
<dbReference type="GeneID" id="6498103"/>
<dbReference type="KEGG" id="dan:6498103"/>
<keyword evidence="9" id="KW-1015">Disulfide bond</keyword>
<dbReference type="eggNOG" id="KOG3627">
    <property type="taxonomic scope" value="Eukaryota"/>
</dbReference>
<dbReference type="InterPro" id="IPR033116">
    <property type="entry name" value="TRYPSIN_SER"/>
</dbReference>
<evidence type="ECO:0000313" key="16">
    <source>
        <dbReference type="Proteomes" id="UP000007801"/>
    </source>
</evidence>
<organism evidence="15 16">
    <name type="scientific">Drosophila ananassae</name>
    <name type="common">Fruit fly</name>
    <dbReference type="NCBI Taxonomy" id="7217"/>
    <lineage>
        <taxon>Eukaryota</taxon>
        <taxon>Metazoa</taxon>
        <taxon>Ecdysozoa</taxon>
        <taxon>Arthropoda</taxon>
        <taxon>Hexapoda</taxon>
        <taxon>Insecta</taxon>
        <taxon>Pterygota</taxon>
        <taxon>Neoptera</taxon>
        <taxon>Endopterygota</taxon>
        <taxon>Diptera</taxon>
        <taxon>Brachycera</taxon>
        <taxon>Muscomorpha</taxon>
        <taxon>Ephydroidea</taxon>
        <taxon>Drosophilidae</taxon>
        <taxon>Drosophila</taxon>
        <taxon>Sophophora</taxon>
    </lineage>
</organism>
<dbReference type="InterPro" id="IPR018114">
    <property type="entry name" value="TRYPSIN_HIS"/>
</dbReference>